<evidence type="ECO:0000313" key="4">
    <source>
        <dbReference type="Proteomes" id="UP000215405"/>
    </source>
</evidence>
<evidence type="ECO:0000259" key="2">
    <source>
        <dbReference type="Pfam" id="PF14300"/>
    </source>
</evidence>
<feature type="compositionally biased region" description="Basic and acidic residues" evidence="1">
    <location>
        <begin position="11"/>
        <end position="27"/>
    </location>
</feature>
<dbReference type="EMBL" id="NBYO01000002">
    <property type="protein sequence ID" value="OXT00362.1"/>
    <property type="molecule type" value="Genomic_DNA"/>
</dbReference>
<feature type="region of interest" description="Disordered" evidence="1">
    <location>
        <begin position="1"/>
        <end position="27"/>
    </location>
</feature>
<dbReference type="AlphaFoldDB" id="A0A231UWV8"/>
<gene>
    <name evidence="3" type="ORF">B7H23_09490</name>
</gene>
<feature type="region of interest" description="Disordered" evidence="1">
    <location>
        <begin position="219"/>
        <end position="260"/>
    </location>
</feature>
<sequence>MLNGLLKKKKKTDESIHPQVTKDEVGARLKGLFKSAEGNAPDRPDDNKSALKRLVASAAAEAMGEGQTQTVQKDDDDPAVVEKAASDVQSAADTLSAALAHAGAQGSNPFAQAPTFRDIGRDIEAHLETLRRSNADIQAFLNERDHGGSPANMPDSDHASVTEDALDTDGEGAETLSRSRSDDESVAVAEPAEEIVASEAVGVSDESHATIDGDAAAIVQPDEASDVGNDPTDALPAEDGLAHESAPTDESADDGVAMEAPSMIPDVTDIVEDADDMLGDRAVGEAREGHEDAFPENKDEAMPAYSEKVSLGDQIASMTPDEHQERLRRLEEMVTGGFEADGDDEVDASADTEPTVAEEPGRSEAQDAVGATDEAPHVAATDQPEPANADTADREEGGHAALSIPLMLSDEVMAQEDDTAAHELNAQICDFLLFDAFVTSEELSEPAFMGWSVDFFWRNAVEGGLARFVHLAIDRPEIWKALVDGLEAVEAESHLRLVEALQALLAQDGDLADALSADPAGADDEKVFEELDEALSDADEEFSLPHAMGGWLKSQTDVEVLETEALRQKVSAYADLPELQRRGKTDGTA</sequence>
<dbReference type="Pfam" id="PF14300">
    <property type="entry name" value="DMP19"/>
    <property type="match status" value="1"/>
</dbReference>
<evidence type="ECO:0000256" key="1">
    <source>
        <dbReference type="SAM" id="MobiDB-lite"/>
    </source>
</evidence>
<reference evidence="4" key="1">
    <citation type="journal article" date="2017" name="Int. J. Syst. Evol. Microbiol.">
        <title>Notoacmeibacter marinus gen. nov., sp. nov., isolated from the gut of a limpet and proposal of Notoacmeibacteraceae fam. nov. in the order Rhizobiales of the class Alphaproteobacteria.</title>
        <authorList>
            <person name="Huang Z."/>
            <person name="Guo F."/>
            <person name="Lai Q."/>
        </authorList>
    </citation>
    <scope>NUCLEOTIDE SEQUENCE [LARGE SCALE GENOMIC DNA]</scope>
    <source>
        <strain evidence="4">XMTR2A4</strain>
    </source>
</reference>
<feature type="compositionally biased region" description="Basic residues" evidence="1">
    <location>
        <begin position="1"/>
        <end position="10"/>
    </location>
</feature>
<comment type="caution">
    <text evidence="3">The sequence shown here is derived from an EMBL/GenBank/DDBJ whole genome shotgun (WGS) entry which is preliminary data.</text>
</comment>
<protein>
    <recommendedName>
        <fullName evidence="2">DNA mimic protein DMP19 C-terminal domain-containing protein</fullName>
    </recommendedName>
</protein>
<keyword evidence="4" id="KW-1185">Reference proteome</keyword>
<dbReference type="Proteomes" id="UP000215405">
    <property type="component" value="Unassembled WGS sequence"/>
</dbReference>
<proteinExistence type="predicted"/>
<accession>A0A231UWV8</accession>
<feature type="region of interest" description="Disordered" evidence="1">
    <location>
        <begin position="142"/>
        <end position="192"/>
    </location>
</feature>
<evidence type="ECO:0000313" key="3">
    <source>
        <dbReference type="EMBL" id="OXT00362.1"/>
    </source>
</evidence>
<dbReference type="InterPro" id="IPR025402">
    <property type="entry name" value="DMP19_C"/>
</dbReference>
<feature type="domain" description="DNA mimic protein DMP19 C-terminal" evidence="2">
    <location>
        <begin position="441"/>
        <end position="554"/>
    </location>
</feature>
<name>A0A231UWV8_9HYPH</name>
<organism evidence="3 4">
    <name type="scientific">Notoacmeibacter marinus</name>
    <dbReference type="NCBI Taxonomy" id="1876515"/>
    <lineage>
        <taxon>Bacteria</taxon>
        <taxon>Pseudomonadati</taxon>
        <taxon>Pseudomonadota</taxon>
        <taxon>Alphaproteobacteria</taxon>
        <taxon>Hyphomicrobiales</taxon>
        <taxon>Notoacmeibacteraceae</taxon>
        <taxon>Notoacmeibacter</taxon>
    </lineage>
</organism>
<feature type="compositionally biased region" description="Acidic residues" evidence="1">
    <location>
        <begin position="340"/>
        <end position="350"/>
    </location>
</feature>
<feature type="region of interest" description="Disordered" evidence="1">
    <location>
        <begin position="59"/>
        <end position="79"/>
    </location>
</feature>
<feature type="region of interest" description="Disordered" evidence="1">
    <location>
        <begin position="338"/>
        <end position="396"/>
    </location>
</feature>